<dbReference type="EMBL" id="AMZH03015826">
    <property type="protein sequence ID" value="RRT45452.1"/>
    <property type="molecule type" value="Genomic_DNA"/>
</dbReference>
<evidence type="ECO:0000313" key="1">
    <source>
        <dbReference type="EMBL" id="RRT45452.1"/>
    </source>
</evidence>
<gene>
    <name evidence="1" type="ORF">B296_00034624</name>
</gene>
<sequence length="123" mass="13777">MERGGRTGRRRLTLNRAKPTWCHVSALCLRPKAKQRRRARTRPRVSLGGAPRELVRLREGSSHGVADVLERVREARHQDGHPKVPRVDLVRFFGIAVDERLTVILSAGSSSTMPSAPPRLSSR</sequence>
<dbReference type="Proteomes" id="UP000287651">
    <property type="component" value="Unassembled WGS sequence"/>
</dbReference>
<dbReference type="AlphaFoldDB" id="A0A426Y158"/>
<name>A0A426Y158_ENSVE</name>
<comment type="caution">
    <text evidence="1">The sequence shown here is derived from an EMBL/GenBank/DDBJ whole genome shotgun (WGS) entry which is preliminary data.</text>
</comment>
<protein>
    <submittedName>
        <fullName evidence="1">Uncharacterized protein</fullName>
    </submittedName>
</protein>
<accession>A0A426Y158</accession>
<reference evidence="1 2" key="1">
    <citation type="journal article" date="2014" name="Agronomy (Basel)">
        <title>A Draft Genome Sequence for Ensete ventricosum, the Drought-Tolerant Tree Against Hunger.</title>
        <authorList>
            <person name="Harrison J."/>
            <person name="Moore K.A."/>
            <person name="Paszkiewicz K."/>
            <person name="Jones T."/>
            <person name="Grant M."/>
            <person name="Ambacheew D."/>
            <person name="Muzemil S."/>
            <person name="Studholme D.J."/>
        </authorList>
    </citation>
    <scope>NUCLEOTIDE SEQUENCE [LARGE SCALE GENOMIC DNA]</scope>
</reference>
<proteinExistence type="predicted"/>
<evidence type="ECO:0000313" key="2">
    <source>
        <dbReference type="Proteomes" id="UP000287651"/>
    </source>
</evidence>
<organism evidence="1 2">
    <name type="scientific">Ensete ventricosum</name>
    <name type="common">Abyssinian banana</name>
    <name type="synonym">Musa ensete</name>
    <dbReference type="NCBI Taxonomy" id="4639"/>
    <lineage>
        <taxon>Eukaryota</taxon>
        <taxon>Viridiplantae</taxon>
        <taxon>Streptophyta</taxon>
        <taxon>Embryophyta</taxon>
        <taxon>Tracheophyta</taxon>
        <taxon>Spermatophyta</taxon>
        <taxon>Magnoliopsida</taxon>
        <taxon>Liliopsida</taxon>
        <taxon>Zingiberales</taxon>
        <taxon>Musaceae</taxon>
        <taxon>Ensete</taxon>
    </lineage>
</organism>